<dbReference type="InterPro" id="IPR001229">
    <property type="entry name" value="Jacalin-like_lectin_dom"/>
</dbReference>
<dbReference type="Pfam" id="PF01419">
    <property type="entry name" value="Jacalin"/>
    <property type="match status" value="1"/>
</dbReference>
<keyword evidence="1" id="KW-0430">Lectin</keyword>
<dbReference type="PROSITE" id="PS51752">
    <property type="entry name" value="JACALIN_LECTIN"/>
    <property type="match status" value="1"/>
</dbReference>
<dbReference type="RefSeq" id="XP_010933062.1">
    <property type="nucleotide sequence ID" value="XM_010934760.3"/>
</dbReference>
<protein>
    <submittedName>
        <fullName evidence="4">Mannose/glucose-specific lectin</fullName>
    </submittedName>
</protein>
<organism evidence="3 4">
    <name type="scientific">Elaeis guineensis var. tenera</name>
    <name type="common">Oil palm</name>
    <dbReference type="NCBI Taxonomy" id="51953"/>
    <lineage>
        <taxon>Eukaryota</taxon>
        <taxon>Viridiplantae</taxon>
        <taxon>Streptophyta</taxon>
        <taxon>Embryophyta</taxon>
        <taxon>Tracheophyta</taxon>
        <taxon>Spermatophyta</taxon>
        <taxon>Magnoliopsida</taxon>
        <taxon>Liliopsida</taxon>
        <taxon>Arecaceae</taxon>
        <taxon>Arecoideae</taxon>
        <taxon>Cocoseae</taxon>
        <taxon>Elaeidinae</taxon>
        <taxon>Elaeis</taxon>
    </lineage>
</organism>
<keyword evidence="3" id="KW-1185">Reference proteome</keyword>
<dbReference type="SMART" id="SM00915">
    <property type="entry name" value="Jacalin"/>
    <property type="match status" value="1"/>
</dbReference>
<reference evidence="4" key="1">
    <citation type="submission" date="2025-08" db="UniProtKB">
        <authorList>
            <consortium name="RefSeq"/>
        </authorList>
    </citation>
    <scope>IDENTIFICATION</scope>
</reference>
<evidence type="ECO:0000256" key="1">
    <source>
        <dbReference type="ARBA" id="ARBA00022734"/>
    </source>
</evidence>
<accession>A0A6I9RVG9</accession>
<dbReference type="KEGG" id="egu:105053547"/>
<dbReference type="PANTHER" id="PTHR46506">
    <property type="entry name" value="OS05G0143600 PROTEIN"/>
    <property type="match status" value="1"/>
</dbReference>
<gene>
    <name evidence="4" type="primary">LOC105053547</name>
</gene>
<evidence type="ECO:0000313" key="4">
    <source>
        <dbReference type="RefSeq" id="XP_010933062.1"/>
    </source>
</evidence>
<dbReference type="AlphaFoldDB" id="A0A6I9RVG9"/>
<dbReference type="InterPro" id="IPR036404">
    <property type="entry name" value="Jacalin-like_lectin_dom_sf"/>
</dbReference>
<name>A0A6I9RVG9_ELAGV</name>
<evidence type="ECO:0000259" key="2">
    <source>
        <dbReference type="PROSITE" id="PS51752"/>
    </source>
</evidence>
<dbReference type="SUPFAM" id="SSF51101">
    <property type="entry name" value="Mannose-binding lectins"/>
    <property type="match status" value="1"/>
</dbReference>
<evidence type="ECO:0000313" key="3">
    <source>
        <dbReference type="Proteomes" id="UP000504607"/>
    </source>
</evidence>
<dbReference type="Gene3D" id="2.100.10.30">
    <property type="entry name" value="Jacalin-like lectin domain"/>
    <property type="match status" value="1"/>
</dbReference>
<dbReference type="InParanoid" id="A0A6I9RVG9"/>
<sequence>MGTAIKVGSFPHQYPTPTFDTGSPGVRNFVVDCDAAAFHDIKINVPPNPSRVVLAPEEFLTGITVCFDSAAVWSITLHSNVKQPPDGYGPYGPQKGTCLTLPLENGQIVGFFGHSSGNYVDGIGVYVEHNK</sequence>
<dbReference type="Proteomes" id="UP000504607">
    <property type="component" value="Chromosome 1"/>
</dbReference>
<feature type="domain" description="Jacalin-type lectin" evidence="2">
    <location>
        <begin position="1"/>
        <end position="129"/>
    </location>
</feature>
<proteinExistence type="predicted"/>
<dbReference type="GO" id="GO:0030246">
    <property type="term" value="F:carbohydrate binding"/>
    <property type="evidence" value="ECO:0007669"/>
    <property type="project" value="UniProtKB-KW"/>
</dbReference>
<dbReference type="GeneID" id="105053547"/>